<dbReference type="InterPro" id="IPR027417">
    <property type="entry name" value="P-loop_NTPase"/>
</dbReference>
<evidence type="ECO:0000259" key="1">
    <source>
        <dbReference type="PROSITE" id="PS51192"/>
    </source>
</evidence>
<dbReference type="EMBL" id="BK015001">
    <property type="protein sequence ID" value="DAD86510.1"/>
    <property type="molecule type" value="Genomic_DNA"/>
</dbReference>
<evidence type="ECO:0000313" key="2">
    <source>
        <dbReference type="EMBL" id="DAD86510.1"/>
    </source>
</evidence>
<organism evidence="2">
    <name type="scientific">Siphoviridae sp. ctu1h4</name>
    <dbReference type="NCBI Taxonomy" id="2826499"/>
    <lineage>
        <taxon>Viruses</taxon>
        <taxon>Duplodnaviria</taxon>
        <taxon>Heunggongvirae</taxon>
        <taxon>Uroviricota</taxon>
        <taxon>Caudoviricetes</taxon>
    </lineage>
</organism>
<dbReference type="InterPro" id="IPR000330">
    <property type="entry name" value="SNF2_N"/>
</dbReference>
<dbReference type="InterPro" id="IPR014001">
    <property type="entry name" value="Helicase_ATP-bd"/>
</dbReference>
<dbReference type="Pfam" id="PF00176">
    <property type="entry name" value="SNF2-rel_dom"/>
    <property type="match status" value="1"/>
</dbReference>
<accession>A0A8S5MVX9</accession>
<dbReference type="PROSITE" id="PS51192">
    <property type="entry name" value="HELICASE_ATP_BIND_1"/>
    <property type="match status" value="1"/>
</dbReference>
<protein>
    <submittedName>
        <fullName evidence="2">Chromatin remodeling complex ATPase</fullName>
    </submittedName>
</protein>
<sequence length="413" mass="45827">MGLGKTASVLSALEERHLPALVTAPARVTRDVWPEEATKWRPDLRVVPVVGTPAQRAAAWAKDADVYVISHQLLGEAARQPHGWETFILDEASGFKNYRSKRWKAARLIAKTASCVWEMTGTPSPNGLLDLWAQIYLMDFGERLGRTITGYRRRYFMEAGRLPSGVVTGYTPRPGASERIHALLEDICLSMGTEGRLQLPPLTMNRIEVEMPASARRAYKDMRTQLVADLSLLGGVKHTASTAAVATNRLSQISAGFLYDDDRDGWDWLHHAKLDALAEVIEGTGSPVLVFYRFQAELEMIQERFPESVHVSESGAVKRWNAGRIPILLAHPASAGHGLNLQHGGHTIVWTSLPWSLEQWQQANKRLQRQGQTHPVVVHVIESRGTLDSNILRVLDGKAGVQAALMEHLESLI</sequence>
<dbReference type="PANTHER" id="PTHR10799">
    <property type="entry name" value="SNF2/RAD54 HELICASE FAMILY"/>
    <property type="match status" value="1"/>
</dbReference>
<proteinExistence type="predicted"/>
<reference evidence="2" key="1">
    <citation type="journal article" date="2021" name="Proc. Natl. Acad. Sci. U.S.A.">
        <title>A Catalog of Tens of Thousands of Viruses from Human Metagenomes Reveals Hidden Associations with Chronic Diseases.</title>
        <authorList>
            <person name="Tisza M.J."/>
            <person name="Buck C.B."/>
        </authorList>
    </citation>
    <scope>NUCLEOTIDE SEQUENCE</scope>
    <source>
        <strain evidence="2">Ctu1h4</strain>
    </source>
</reference>
<dbReference type="SUPFAM" id="SSF52540">
    <property type="entry name" value="P-loop containing nucleoside triphosphate hydrolases"/>
    <property type="match status" value="2"/>
</dbReference>
<dbReference type="GO" id="GO:0005524">
    <property type="term" value="F:ATP binding"/>
    <property type="evidence" value="ECO:0007669"/>
    <property type="project" value="InterPro"/>
</dbReference>
<dbReference type="Gene3D" id="3.40.50.10810">
    <property type="entry name" value="Tandem AAA-ATPase domain"/>
    <property type="match status" value="1"/>
</dbReference>
<feature type="domain" description="Helicase ATP-binding" evidence="1">
    <location>
        <begin position="1"/>
        <end position="141"/>
    </location>
</feature>
<dbReference type="Gene3D" id="3.40.50.300">
    <property type="entry name" value="P-loop containing nucleotide triphosphate hydrolases"/>
    <property type="match status" value="1"/>
</dbReference>
<dbReference type="InterPro" id="IPR038718">
    <property type="entry name" value="SNF2-like_sf"/>
</dbReference>
<name>A0A8S5MVX9_9CAUD</name>